<reference evidence="5" key="1">
    <citation type="journal article" date="2017" name="bioRxiv">
        <title>Comparative analysis of the genomes of Stylophora pistillata and Acropora digitifera provides evidence for extensive differences between species of corals.</title>
        <authorList>
            <person name="Voolstra C.R."/>
            <person name="Li Y."/>
            <person name="Liew Y.J."/>
            <person name="Baumgarten S."/>
            <person name="Zoccola D."/>
            <person name="Flot J.-F."/>
            <person name="Tambutte S."/>
            <person name="Allemand D."/>
            <person name="Aranda M."/>
        </authorList>
    </citation>
    <scope>NUCLEOTIDE SEQUENCE [LARGE SCALE GENOMIC DNA]</scope>
</reference>
<dbReference type="InterPro" id="IPR014752">
    <property type="entry name" value="Arrestin-like_C"/>
</dbReference>
<accession>A0A2B4SWQ5</accession>
<dbReference type="SUPFAM" id="SSF81296">
    <property type="entry name" value="E set domains"/>
    <property type="match status" value="1"/>
</dbReference>
<organism evidence="4 5">
    <name type="scientific">Stylophora pistillata</name>
    <name type="common">Smooth cauliflower coral</name>
    <dbReference type="NCBI Taxonomy" id="50429"/>
    <lineage>
        <taxon>Eukaryota</taxon>
        <taxon>Metazoa</taxon>
        <taxon>Cnidaria</taxon>
        <taxon>Anthozoa</taxon>
        <taxon>Hexacorallia</taxon>
        <taxon>Scleractinia</taxon>
        <taxon>Astrocoeniina</taxon>
        <taxon>Pocilloporidae</taxon>
        <taxon>Stylophora</taxon>
    </lineage>
</organism>
<evidence type="ECO:0000256" key="2">
    <source>
        <dbReference type="SAM" id="MobiDB-lite"/>
    </source>
</evidence>
<dbReference type="PANTHER" id="PTHR11188:SF176">
    <property type="entry name" value="ARRESTIN DOMAIN-CONTAINING PROTEIN 1"/>
    <property type="match status" value="1"/>
</dbReference>
<keyword evidence="5" id="KW-1185">Reference proteome</keyword>
<sequence>MGKVEYFIVEFYGGKTTFCPGEALNGTLRMKVNKELKLRGIRLEFHGRAHIHWSETTGSGEHRRTRHYSNSETYINTMATLFGKGKQRHGSEKVASMFHEGVKPGEESRLKVRVKGAFNSNVNIPITVGSVPYRPPVPPQYPPPAATNFVGPPQPLAGFSGMPGYPDASQHGEGSQPYPNIAPPSYAESVRGGTSINDDGDSGKALGNNTFTPMYPFVNNYQFPTAPPAPFPQDPATKSTF</sequence>
<proteinExistence type="inferred from homology"/>
<dbReference type="InterPro" id="IPR050357">
    <property type="entry name" value="Arrestin_domain-protein"/>
</dbReference>
<dbReference type="GO" id="GO:0005737">
    <property type="term" value="C:cytoplasm"/>
    <property type="evidence" value="ECO:0007669"/>
    <property type="project" value="TreeGrafter"/>
</dbReference>
<comment type="similarity">
    <text evidence="1">Belongs to the arrestin family.</text>
</comment>
<dbReference type="Pfam" id="PF00339">
    <property type="entry name" value="Arrestin_N"/>
    <property type="match status" value="1"/>
</dbReference>
<evidence type="ECO:0000313" key="4">
    <source>
        <dbReference type="EMBL" id="PFX33012.1"/>
    </source>
</evidence>
<dbReference type="InterPro" id="IPR011021">
    <property type="entry name" value="Arrestin-like_N"/>
</dbReference>
<feature type="domain" description="Arrestin-like N-terminal" evidence="3">
    <location>
        <begin position="11"/>
        <end position="86"/>
    </location>
</feature>
<dbReference type="STRING" id="50429.A0A2B4SWQ5"/>
<comment type="caution">
    <text evidence="4">The sequence shown here is derived from an EMBL/GenBank/DDBJ whole genome shotgun (WGS) entry which is preliminary data.</text>
</comment>
<name>A0A2B4SWQ5_STYPI</name>
<evidence type="ECO:0000259" key="3">
    <source>
        <dbReference type="Pfam" id="PF00339"/>
    </source>
</evidence>
<evidence type="ECO:0000256" key="1">
    <source>
        <dbReference type="ARBA" id="ARBA00005298"/>
    </source>
</evidence>
<gene>
    <name evidence="4" type="ORF">AWC38_SpisGene2067</name>
</gene>
<dbReference type="AlphaFoldDB" id="A0A2B4SWQ5"/>
<dbReference type="GO" id="GO:0015031">
    <property type="term" value="P:protein transport"/>
    <property type="evidence" value="ECO:0007669"/>
    <property type="project" value="TreeGrafter"/>
</dbReference>
<evidence type="ECO:0000313" key="5">
    <source>
        <dbReference type="Proteomes" id="UP000225706"/>
    </source>
</evidence>
<dbReference type="Proteomes" id="UP000225706">
    <property type="component" value="Unassembled WGS sequence"/>
</dbReference>
<protein>
    <recommendedName>
        <fullName evidence="3">Arrestin-like N-terminal domain-containing protein</fullName>
    </recommendedName>
</protein>
<dbReference type="OrthoDB" id="2333384at2759"/>
<dbReference type="InterPro" id="IPR014756">
    <property type="entry name" value="Ig_E-set"/>
</dbReference>
<dbReference type="Gene3D" id="2.60.40.640">
    <property type="match status" value="1"/>
</dbReference>
<dbReference type="EMBL" id="LSMT01000016">
    <property type="protein sequence ID" value="PFX33012.1"/>
    <property type="molecule type" value="Genomic_DNA"/>
</dbReference>
<feature type="region of interest" description="Disordered" evidence="2">
    <location>
        <begin position="159"/>
        <end position="202"/>
    </location>
</feature>
<dbReference type="PANTHER" id="PTHR11188">
    <property type="entry name" value="ARRESTIN DOMAIN CONTAINING PROTEIN"/>
    <property type="match status" value="1"/>
</dbReference>